<sequence>MGCTSSINTKIEALEYKSNKVQTFVEQQRQFMSIKVNELKRNTKRKQNQRHGQKPKQIVQINIKSQDNVDVELQTDRPQENLPQINIQPNSPSIKSAINSKSKARSTKSNKSVSFSPTITQSSFVYSVNTNITDSKMSTISQSDQNKNRDVQTRALRVIQRQGSREFEDMMDQVLEENESRASLQNYNTTTHLVSNDTKSKNRLKI</sequence>
<evidence type="ECO:0000313" key="3">
    <source>
        <dbReference type="Proteomes" id="UP000039865"/>
    </source>
</evidence>
<keyword evidence="3" id="KW-1185">Reference proteome</keyword>
<protein>
    <submittedName>
        <fullName evidence="2">Uncharacterized protein</fullName>
    </submittedName>
</protein>
<dbReference type="Proteomes" id="UP000039865">
    <property type="component" value="Unassembled WGS sequence"/>
</dbReference>
<evidence type="ECO:0000313" key="2">
    <source>
        <dbReference type="EMBL" id="CDW75944.1"/>
    </source>
</evidence>
<proteinExistence type="predicted"/>
<dbReference type="InParanoid" id="A0A078A5B3"/>
<reference evidence="2 3" key="1">
    <citation type="submission" date="2014-06" db="EMBL/GenBank/DDBJ databases">
        <authorList>
            <person name="Swart Estienne"/>
        </authorList>
    </citation>
    <scope>NUCLEOTIDE SEQUENCE [LARGE SCALE GENOMIC DNA]</scope>
    <source>
        <strain evidence="2 3">130c</strain>
    </source>
</reference>
<gene>
    <name evidence="2" type="primary">Contig2064.g2226</name>
    <name evidence="2" type="ORF">STYLEM_4940</name>
</gene>
<organism evidence="2 3">
    <name type="scientific">Stylonychia lemnae</name>
    <name type="common">Ciliate</name>
    <dbReference type="NCBI Taxonomy" id="5949"/>
    <lineage>
        <taxon>Eukaryota</taxon>
        <taxon>Sar</taxon>
        <taxon>Alveolata</taxon>
        <taxon>Ciliophora</taxon>
        <taxon>Intramacronucleata</taxon>
        <taxon>Spirotrichea</taxon>
        <taxon>Stichotrichia</taxon>
        <taxon>Sporadotrichida</taxon>
        <taxon>Oxytrichidae</taxon>
        <taxon>Stylonychinae</taxon>
        <taxon>Stylonychia</taxon>
    </lineage>
</organism>
<feature type="region of interest" description="Disordered" evidence="1">
    <location>
        <begin position="77"/>
        <end position="116"/>
    </location>
</feature>
<accession>A0A078A5B3</accession>
<name>A0A078A5B3_STYLE</name>
<feature type="compositionally biased region" description="Low complexity" evidence="1">
    <location>
        <begin position="89"/>
        <end position="101"/>
    </location>
</feature>
<dbReference type="AlphaFoldDB" id="A0A078A5B3"/>
<evidence type="ECO:0000256" key="1">
    <source>
        <dbReference type="SAM" id="MobiDB-lite"/>
    </source>
</evidence>
<dbReference type="EMBL" id="CCKQ01004791">
    <property type="protein sequence ID" value="CDW75944.1"/>
    <property type="molecule type" value="Genomic_DNA"/>
</dbReference>